<dbReference type="AlphaFoldDB" id="A0A179URE5"/>
<reference evidence="7" key="1">
    <citation type="journal article" date="2015" name="PLoS Genet.">
        <title>The dynamic genome and transcriptome of the human fungal pathogen Blastomyces and close relative Emmonsia.</title>
        <authorList>
            <person name="Munoz J.F."/>
            <person name="Gauthier G.M."/>
            <person name="Desjardins C.A."/>
            <person name="Gallo J.E."/>
            <person name="Holder J."/>
            <person name="Sullivan T.D."/>
            <person name="Marty A.J."/>
            <person name="Carmen J.C."/>
            <person name="Chen Z."/>
            <person name="Ding L."/>
            <person name="Gujja S."/>
            <person name="Magrini V."/>
            <person name="Misas E."/>
            <person name="Mitreva M."/>
            <person name="Priest M."/>
            <person name="Saif S."/>
            <person name="Whiston E.A."/>
            <person name="Young S."/>
            <person name="Zeng Q."/>
            <person name="Goldman W.E."/>
            <person name="Mardis E.R."/>
            <person name="Taylor J.W."/>
            <person name="McEwen J.G."/>
            <person name="Clay O.K."/>
            <person name="Klein B.S."/>
            <person name="Cuomo C.A."/>
        </authorList>
    </citation>
    <scope>NUCLEOTIDE SEQUENCE [LARGE SCALE GENOMIC DNA]</scope>
    <source>
        <strain evidence="7">SLH14081</strain>
    </source>
</reference>
<dbReference type="InterPro" id="IPR017907">
    <property type="entry name" value="Znf_RING_CS"/>
</dbReference>
<dbReference type="RefSeq" id="XP_031579409.1">
    <property type="nucleotide sequence ID" value="XM_031722596.1"/>
</dbReference>
<dbReference type="GO" id="GO:0016020">
    <property type="term" value="C:membrane"/>
    <property type="evidence" value="ECO:0007669"/>
    <property type="project" value="TreeGrafter"/>
</dbReference>
<gene>
    <name evidence="6" type="ORF">BDBG_06405</name>
</gene>
<dbReference type="VEuPathDB" id="FungiDB:BDBG_06405"/>
<dbReference type="GO" id="GO:0019369">
    <property type="term" value="P:arachidonate metabolic process"/>
    <property type="evidence" value="ECO:0007669"/>
    <property type="project" value="TreeGrafter"/>
</dbReference>
<evidence type="ECO:0000313" key="6">
    <source>
        <dbReference type="EMBL" id="OAT10584.1"/>
    </source>
</evidence>
<evidence type="ECO:0000313" key="7">
    <source>
        <dbReference type="Proteomes" id="UP000002038"/>
    </source>
</evidence>
<evidence type="ECO:0008006" key="8">
    <source>
        <dbReference type="Google" id="ProtNLM"/>
    </source>
</evidence>
<sequence length="536" mass="60451">MHEVRCENDCLFSVTHLESFYQQVIQHTAQTVNCLFDFVTAARLGNEVGEDYINHIQNLLNLGHGFNIPHSDLTLFITSSILMDAYSPKMHYFPPNLVYHTLYKSFCLGAMRRSVFDAGSTLLLIEIHMEWLFSHLLSEYSSSAHLHCDNLSKQSCSWIQVRFNQTCLYCLQRRPEKTLSCGHTICDMCIRVFRDAVPHVEEKFTMQQCILYGLQITFTAVLQLLTASMSILSINSGGSRGVISLKFLRLMQEMIDCPIQNLFDMAVSTSSAYKLLRSDVAVNEPSLWKMLFPPVQVGSCKFENGRLGRYNNPVYLTLAESRRILPSGTSPDLILSLGTGVKKKPKDQVPVPSQSVIHNSFIYWLSQSMLQSMNGEATWRELLAHIDITSKTDFIRFNTSINWPLKITNVEEMKRLRNTVHIQPDSAAQSESDMFQCQGSIRCQGDGRTVALNLVQLGMSIMEIVKDTEVLGQLSITDLNRDICSACGCYCKNILFYWFEDTQGFNACFSSADHGTLSCLNCQACGPGTSNSRAQK</sequence>
<dbReference type="Gene3D" id="3.40.1090.10">
    <property type="entry name" value="Cytosolic phospholipase A2 catalytic domain"/>
    <property type="match status" value="2"/>
</dbReference>
<protein>
    <recommendedName>
        <fullName evidence="8">RING-type domain-containing protein</fullName>
    </recommendedName>
</protein>
<keyword evidence="4" id="KW-0862">Zinc</keyword>
<dbReference type="PANTHER" id="PTHR24185">
    <property type="entry name" value="CALCIUM-INDEPENDENT PHOSPHOLIPASE A2-GAMMA"/>
    <property type="match status" value="1"/>
</dbReference>
<name>A0A179URE5_BLAGS</name>
<keyword evidence="2" id="KW-0863">Zinc-finger</keyword>
<evidence type="ECO:0000256" key="1">
    <source>
        <dbReference type="ARBA" id="ARBA00022723"/>
    </source>
</evidence>
<keyword evidence="3" id="KW-0378">Hydrolase</keyword>
<keyword evidence="7" id="KW-1185">Reference proteome</keyword>
<evidence type="ECO:0000256" key="4">
    <source>
        <dbReference type="ARBA" id="ARBA00022833"/>
    </source>
</evidence>
<keyword evidence="5" id="KW-0443">Lipid metabolism</keyword>
<dbReference type="GeneID" id="8503483"/>
<dbReference type="GO" id="GO:0016042">
    <property type="term" value="P:lipid catabolic process"/>
    <property type="evidence" value="ECO:0007669"/>
    <property type="project" value="UniProtKB-KW"/>
</dbReference>
<dbReference type="Proteomes" id="UP000002038">
    <property type="component" value="Unassembled WGS sequence"/>
</dbReference>
<dbReference type="GO" id="GO:0008270">
    <property type="term" value="F:zinc ion binding"/>
    <property type="evidence" value="ECO:0007669"/>
    <property type="project" value="UniProtKB-KW"/>
</dbReference>
<dbReference type="STRING" id="559298.A0A179URE5"/>
<dbReference type="OrthoDB" id="4188621at2759"/>
<proteinExistence type="predicted"/>
<dbReference type="PANTHER" id="PTHR24185:SF1">
    <property type="entry name" value="CALCIUM-INDEPENDENT PHOSPHOLIPASE A2-GAMMA"/>
    <property type="match status" value="1"/>
</dbReference>
<evidence type="ECO:0000256" key="5">
    <source>
        <dbReference type="ARBA" id="ARBA00022963"/>
    </source>
</evidence>
<dbReference type="GO" id="GO:0047499">
    <property type="term" value="F:calcium-independent phospholipase A2 activity"/>
    <property type="evidence" value="ECO:0007669"/>
    <property type="project" value="TreeGrafter"/>
</dbReference>
<dbReference type="PROSITE" id="PS00518">
    <property type="entry name" value="ZF_RING_1"/>
    <property type="match status" value="1"/>
</dbReference>
<evidence type="ECO:0000256" key="2">
    <source>
        <dbReference type="ARBA" id="ARBA00022771"/>
    </source>
</evidence>
<dbReference type="EMBL" id="GG657460">
    <property type="protein sequence ID" value="OAT10584.1"/>
    <property type="molecule type" value="Genomic_DNA"/>
</dbReference>
<dbReference type="KEGG" id="bgh:BDBG_06405"/>
<evidence type="ECO:0000256" key="3">
    <source>
        <dbReference type="ARBA" id="ARBA00022801"/>
    </source>
</evidence>
<keyword evidence="5" id="KW-0442">Lipid degradation</keyword>
<accession>A0A179URE5</accession>
<organism evidence="6 7">
    <name type="scientific">Blastomyces gilchristii (strain SLH14081)</name>
    <name type="common">Blastomyces dermatitidis</name>
    <dbReference type="NCBI Taxonomy" id="559298"/>
    <lineage>
        <taxon>Eukaryota</taxon>
        <taxon>Fungi</taxon>
        <taxon>Dikarya</taxon>
        <taxon>Ascomycota</taxon>
        <taxon>Pezizomycotina</taxon>
        <taxon>Eurotiomycetes</taxon>
        <taxon>Eurotiomycetidae</taxon>
        <taxon>Onygenales</taxon>
        <taxon>Ajellomycetaceae</taxon>
        <taxon>Blastomyces</taxon>
    </lineage>
</organism>
<keyword evidence="1" id="KW-0479">Metal-binding</keyword>